<dbReference type="InterPro" id="IPR023198">
    <property type="entry name" value="PGP-like_dom2"/>
</dbReference>
<comment type="cofactor">
    <cofactor evidence="1">
        <name>Mg(2+)</name>
        <dbReference type="ChEBI" id="CHEBI:18420"/>
    </cofactor>
</comment>
<keyword evidence="12" id="KW-1185">Reference proteome</keyword>
<evidence type="ECO:0000256" key="3">
    <source>
        <dbReference type="ARBA" id="ARBA00022553"/>
    </source>
</evidence>
<sequence>MSDAAPRLPGSIRACLFDLDGVLTRTAEVHAAAWKEMFDGYLRSRDGDGFTPFDLHDDYDAYVDGKPRADGTRSFLESRGISLPEGDPDDAPDAETVHGLGNRKNELVQRKIEQDGVATYPGSVRFLAAVRDAGLKTAVVSSSANTLQVLQVTGLVDQFDERVDGTTAAEEHLPGKPAPDTFLAAARKLGVEPDGCAVFEDALAGVAAGHAGHFGLVVGVDRAGQADELRAHGADQVVEDLAELLASS</sequence>
<dbReference type="SFLD" id="SFLDS00003">
    <property type="entry name" value="Haloacid_Dehalogenase"/>
    <property type="match status" value="1"/>
</dbReference>
<reference evidence="11 12" key="1">
    <citation type="submission" date="2019-02" db="EMBL/GenBank/DDBJ databases">
        <title>Genomic Encyclopedia of Type Strains, Phase IV (KMG-IV): sequencing the most valuable type-strain genomes for metagenomic binning, comparative biology and taxonomic classification.</title>
        <authorList>
            <person name="Goeker M."/>
        </authorList>
    </citation>
    <scope>NUCLEOTIDE SEQUENCE [LARGE SCALE GENOMIC DNA]</scope>
    <source>
        <strain evidence="11 12">DSM 45622</strain>
    </source>
</reference>
<evidence type="ECO:0000256" key="7">
    <source>
        <dbReference type="ARBA" id="ARBA00023277"/>
    </source>
</evidence>
<evidence type="ECO:0000256" key="6">
    <source>
        <dbReference type="ARBA" id="ARBA00023235"/>
    </source>
</evidence>
<evidence type="ECO:0000256" key="1">
    <source>
        <dbReference type="ARBA" id="ARBA00001946"/>
    </source>
</evidence>
<dbReference type="InterPro" id="IPR023214">
    <property type="entry name" value="HAD_sf"/>
</dbReference>
<dbReference type="InterPro" id="IPR010976">
    <property type="entry name" value="B-phosphoglucomutase_hydrolase"/>
</dbReference>
<proteinExistence type="inferred from homology"/>
<evidence type="ECO:0000256" key="5">
    <source>
        <dbReference type="ARBA" id="ARBA00022842"/>
    </source>
</evidence>
<dbReference type="Gene3D" id="3.40.50.1000">
    <property type="entry name" value="HAD superfamily/HAD-like"/>
    <property type="match status" value="1"/>
</dbReference>
<dbReference type="EC" id="5.4.2.6" evidence="9"/>
<comment type="caution">
    <text evidence="11">The sequence shown here is derived from an EMBL/GenBank/DDBJ whole genome shotgun (WGS) entry which is preliminary data.</text>
</comment>
<dbReference type="NCBIfam" id="TIGR01509">
    <property type="entry name" value="HAD-SF-IA-v3"/>
    <property type="match status" value="1"/>
</dbReference>
<evidence type="ECO:0000256" key="8">
    <source>
        <dbReference type="ARBA" id="ARBA00044926"/>
    </source>
</evidence>
<protein>
    <recommendedName>
        <fullName evidence="10">Beta-phosphoglucomutase</fullName>
        <ecNumber evidence="9">5.4.2.6</ecNumber>
    </recommendedName>
</protein>
<dbReference type="RefSeq" id="WP_196788539.1">
    <property type="nucleotide sequence ID" value="NZ_SGXD01000002.1"/>
</dbReference>
<evidence type="ECO:0000313" key="11">
    <source>
        <dbReference type="EMBL" id="RZS89910.1"/>
    </source>
</evidence>
<keyword evidence="11" id="KW-0378">Hydrolase</keyword>
<organism evidence="11 12">
    <name type="scientific">Motilibacter rhizosphaerae</name>
    <dbReference type="NCBI Taxonomy" id="598652"/>
    <lineage>
        <taxon>Bacteria</taxon>
        <taxon>Bacillati</taxon>
        <taxon>Actinomycetota</taxon>
        <taxon>Actinomycetes</taxon>
        <taxon>Motilibacterales</taxon>
        <taxon>Motilibacteraceae</taxon>
        <taxon>Motilibacter</taxon>
    </lineage>
</organism>
<evidence type="ECO:0000256" key="10">
    <source>
        <dbReference type="ARBA" id="ARBA00044991"/>
    </source>
</evidence>
<comment type="catalytic activity">
    <reaction evidence="8">
        <text>beta-D-glucose 1-phosphate = beta-D-glucose 6-phosphate</text>
        <dbReference type="Rhea" id="RHEA:20113"/>
        <dbReference type="ChEBI" id="CHEBI:57684"/>
        <dbReference type="ChEBI" id="CHEBI:58247"/>
        <dbReference type="EC" id="5.4.2.6"/>
    </reaction>
</comment>
<keyword evidence="6" id="KW-0413">Isomerase</keyword>
<dbReference type="GO" id="GO:0046872">
    <property type="term" value="F:metal ion binding"/>
    <property type="evidence" value="ECO:0007669"/>
    <property type="project" value="UniProtKB-KW"/>
</dbReference>
<dbReference type="Proteomes" id="UP000293638">
    <property type="component" value="Unassembled WGS sequence"/>
</dbReference>
<accession>A0A4Q7NSS0</accession>
<name>A0A4Q7NSS0_9ACTN</name>
<evidence type="ECO:0000313" key="12">
    <source>
        <dbReference type="Proteomes" id="UP000293638"/>
    </source>
</evidence>
<keyword evidence="4" id="KW-0479">Metal-binding</keyword>
<gene>
    <name evidence="11" type="ORF">EV189_1690</name>
</gene>
<dbReference type="InterPro" id="IPR006439">
    <property type="entry name" value="HAD-SF_hydro_IA"/>
</dbReference>
<evidence type="ECO:0000256" key="9">
    <source>
        <dbReference type="ARBA" id="ARBA00044968"/>
    </source>
</evidence>
<keyword evidence="7" id="KW-0119">Carbohydrate metabolism</keyword>
<dbReference type="GO" id="GO:0016787">
    <property type="term" value="F:hydrolase activity"/>
    <property type="evidence" value="ECO:0007669"/>
    <property type="project" value="UniProtKB-KW"/>
</dbReference>
<dbReference type="InterPro" id="IPR051600">
    <property type="entry name" value="Beta-PGM-like"/>
</dbReference>
<dbReference type="NCBIfam" id="TIGR02009">
    <property type="entry name" value="PGMB-YQAB-SF"/>
    <property type="match status" value="1"/>
</dbReference>
<dbReference type="SUPFAM" id="SSF56784">
    <property type="entry name" value="HAD-like"/>
    <property type="match status" value="1"/>
</dbReference>
<dbReference type="PANTHER" id="PTHR46193:SF18">
    <property type="entry name" value="HEXITOL PHOSPHATASE B"/>
    <property type="match status" value="1"/>
</dbReference>
<dbReference type="Gene3D" id="1.10.150.240">
    <property type="entry name" value="Putative phosphatase, domain 2"/>
    <property type="match status" value="1"/>
</dbReference>
<dbReference type="Pfam" id="PF00702">
    <property type="entry name" value="Hydrolase"/>
    <property type="match status" value="1"/>
</dbReference>
<evidence type="ECO:0000256" key="4">
    <source>
        <dbReference type="ARBA" id="ARBA00022723"/>
    </source>
</evidence>
<comment type="similarity">
    <text evidence="2">Belongs to the HAD-like hydrolase superfamily. CbbY/CbbZ/Gph/YieH family.</text>
</comment>
<dbReference type="AlphaFoldDB" id="A0A4Q7NSS0"/>
<dbReference type="InterPro" id="IPR036412">
    <property type="entry name" value="HAD-like_sf"/>
</dbReference>
<dbReference type="SFLD" id="SFLDG01129">
    <property type="entry name" value="C1.5:_HAD__Beta-PGM__Phosphata"/>
    <property type="match status" value="1"/>
</dbReference>
<dbReference type="PANTHER" id="PTHR46193">
    <property type="entry name" value="6-PHOSPHOGLUCONATE PHOSPHATASE"/>
    <property type="match status" value="1"/>
</dbReference>
<keyword evidence="5" id="KW-0460">Magnesium</keyword>
<evidence type="ECO:0000256" key="2">
    <source>
        <dbReference type="ARBA" id="ARBA00006171"/>
    </source>
</evidence>
<dbReference type="EMBL" id="SGXD01000002">
    <property type="protein sequence ID" value="RZS89910.1"/>
    <property type="molecule type" value="Genomic_DNA"/>
</dbReference>
<dbReference type="GO" id="GO:0008801">
    <property type="term" value="F:beta-phosphoglucomutase activity"/>
    <property type="evidence" value="ECO:0007669"/>
    <property type="project" value="UniProtKB-EC"/>
</dbReference>
<keyword evidence="3" id="KW-0597">Phosphoprotein</keyword>